<comment type="caution">
    <text evidence="1">The sequence shown here is derived from an EMBL/GenBank/DDBJ whole genome shotgun (WGS) entry which is preliminary data.</text>
</comment>
<evidence type="ECO:0000313" key="1">
    <source>
        <dbReference type="EMBL" id="RNA21516.1"/>
    </source>
</evidence>
<dbReference type="Proteomes" id="UP000276133">
    <property type="component" value="Unassembled WGS sequence"/>
</dbReference>
<keyword evidence="2" id="KW-1185">Reference proteome</keyword>
<accession>A0A3M7RD99</accession>
<sequence>MIYRHHLKKFHFNLRIKENQFFFPYIIAKSKRIKITLKKKQLQYQDSRFYVRYKFSKIILKFELKSSFESNSKFKDLLGILCQISWILYLESIQNFFLVSDTFPPTCKCEVVDIDLKLKKELLKKYKLQYETIINQPPRVYFFKIKPYFLDRYWSLMTRNMTLIAIS</sequence>
<name>A0A3M7RD99_BRAPC</name>
<evidence type="ECO:0000313" key="2">
    <source>
        <dbReference type="Proteomes" id="UP000276133"/>
    </source>
</evidence>
<dbReference type="AlphaFoldDB" id="A0A3M7RD99"/>
<organism evidence="1 2">
    <name type="scientific">Brachionus plicatilis</name>
    <name type="common">Marine rotifer</name>
    <name type="synonym">Brachionus muelleri</name>
    <dbReference type="NCBI Taxonomy" id="10195"/>
    <lineage>
        <taxon>Eukaryota</taxon>
        <taxon>Metazoa</taxon>
        <taxon>Spiralia</taxon>
        <taxon>Gnathifera</taxon>
        <taxon>Rotifera</taxon>
        <taxon>Eurotatoria</taxon>
        <taxon>Monogononta</taxon>
        <taxon>Pseudotrocha</taxon>
        <taxon>Ploima</taxon>
        <taxon>Brachionidae</taxon>
        <taxon>Brachionus</taxon>
    </lineage>
</organism>
<gene>
    <name evidence="1" type="ORF">BpHYR1_025860</name>
</gene>
<reference evidence="1 2" key="1">
    <citation type="journal article" date="2018" name="Sci. Rep.">
        <title>Genomic signatures of local adaptation to the degree of environmental predictability in rotifers.</title>
        <authorList>
            <person name="Franch-Gras L."/>
            <person name="Hahn C."/>
            <person name="Garcia-Roger E.M."/>
            <person name="Carmona M.J."/>
            <person name="Serra M."/>
            <person name="Gomez A."/>
        </authorList>
    </citation>
    <scope>NUCLEOTIDE SEQUENCE [LARGE SCALE GENOMIC DNA]</scope>
    <source>
        <strain evidence="1">HYR1</strain>
    </source>
</reference>
<protein>
    <submittedName>
        <fullName evidence="1">Uncharacterized protein</fullName>
    </submittedName>
</protein>
<dbReference type="EMBL" id="REGN01003648">
    <property type="protein sequence ID" value="RNA21516.1"/>
    <property type="molecule type" value="Genomic_DNA"/>
</dbReference>
<proteinExistence type="predicted"/>